<dbReference type="SUPFAM" id="SSF52540">
    <property type="entry name" value="P-loop containing nucleoside triphosphate hydrolases"/>
    <property type="match status" value="1"/>
</dbReference>
<reference evidence="2 3" key="1">
    <citation type="submission" date="2014-04" db="EMBL/GenBank/DDBJ databases">
        <title>Evolutionary Origins and Diversification of the Mycorrhizal Mutualists.</title>
        <authorList>
            <consortium name="DOE Joint Genome Institute"/>
            <consortium name="Mycorrhizal Genomics Consortium"/>
            <person name="Kohler A."/>
            <person name="Kuo A."/>
            <person name="Nagy L.G."/>
            <person name="Floudas D."/>
            <person name="Copeland A."/>
            <person name="Barry K.W."/>
            <person name="Cichocki N."/>
            <person name="Veneault-Fourrey C."/>
            <person name="LaButti K."/>
            <person name="Lindquist E.A."/>
            <person name="Lipzen A."/>
            <person name="Lundell T."/>
            <person name="Morin E."/>
            <person name="Murat C."/>
            <person name="Riley R."/>
            <person name="Ohm R."/>
            <person name="Sun H."/>
            <person name="Tunlid A."/>
            <person name="Henrissat B."/>
            <person name="Grigoriev I.V."/>
            <person name="Hibbett D.S."/>
            <person name="Martin F."/>
        </authorList>
    </citation>
    <scope>NUCLEOTIDE SEQUENCE [LARGE SCALE GENOMIC DNA]</scope>
    <source>
        <strain evidence="2 3">MD-312</strain>
    </source>
</reference>
<sequence>MLFSKVKVDDILDTDVVIAFMGPTGSGKSNFINQLTGLQEERGAGGLQSCTQDVMPFKTQYKGRQLVFVDTPGFDDTYKSDSEILRLIANWLEKTYRGHVKLSGVIYLHRITDNRMSGSVCKNLTMFCNLCGDTAANRVRLVTTMWDKAKDRRVAEDRETQLKGEFWEPLIRQKAVVARFENTGASAWGIIDDLIAHGDAKEALLLQEELVEVGVRLNETTAGKALYSRFQQLLVEQREMTKQLSDEAAAQDNPALAKELRAEYDRIDAQLQTTFEELKRMKIPLSRRIILFFSFKKTRSRAIRQLSLPN</sequence>
<dbReference type="InterPro" id="IPR027417">
    <property type="entry name" value="P-loop_NTPase"/>
</dbReference>
<dbReference type="AlphaFoldDB" id="A0A0C9W8H2"/>
<accession>A0A0C9W8H2</accession>
<name>A0A0C9W8H2_9AGAM</name>
<organism evidence="2 3">
    <name type="scientific">Hydnomerulius pinastri MD-312</name>
    <dbReference type="NCBI Taxonomy" id="994086"/>
    <lineage>
        <taxon>Eukaryota</taxon>
        <taxon>Fungi</taxon>
        <taxon>Dikarya</taxon>
        <taxon>Basidiomycota</taxon>
        <taxon>Agaricomycotina</taxon>
        <taxon>Agaricomycetes</taxon>
        <taxon>Agaricomycetidae</taxon>
        <taxon>Boletales</taxon>
        <taxon>Boletales incertae sedis</taxon>
        <taxon>Leucogyrophana</taxon>
    </lineage>
</organism>
<dbReference type="HOGENOM" id="CLU_018003_0_0_1"/>
<evidence type="ECO:0000313" key="3">
    <source>
        <dbReference type="Proteomes" id="UP000053820"/>
    </source>
</evidence>
<dbReference type="GO" id="GO:0005525">
    <property type="term" value="F:GTP binding"/>
    <property type="evidence" value="ECO:0007669"/>
    <property type="project" value="InterPro"/>
</dbReference>
<feature type="domain" description="G" evidence="1">
    <location>
        <begin position="18"/>
        <end position="101"/>
    </location>
</feature>
<evidence type="ECO:0000313" key="2">
    <source>
        <dbReference type="EMBL" id="KIJ63778.1"/>
    </source>
</evidence>
<dbReference type="InterPro" id="IPR006073">
    <property type="entry name" value="GTP-bd"/>
</dbReference>
<dbReference type="Pfam" id="PF01926">
    <property type="entry name" value="MMR_HSR1"/>
    <property type="match status" value="1"/>
</dbReference>
<dbReference type="OrthoDB" id="8954335at2759"/>
<dbReference type="Gene3D" id="3.40.50.300">
    <property type="entry name" value="P-loop containing nucleotide triphosphate hydrolases"/>
    <property type="match status" value="1"/>
</dbReference>
<evidence type="ECO:0000259" key="1">
    <source>
        <dbReference type="Pfam" id="PF01926"/>
    </source>
</evidence>
<proteinExistence type="predicted"/>
<dbReference type="Proteomes" id="UP000053820">
    <property type="component" value="Unassembled WGS sequence"/>
</dbReference>
<protein>
    <recommendedName>
        <fullName evidence="1">G domain-containing protein</fullName>
    </recommendedName>
</protein>
<keyword evidence="3" id="KW-1185">Reference proteome</keyword>
<gene>
    <name evidence="2" type="ORF">HYDPIDRAFT_112732</name>
</gene>
<dbReference type="EMBL" id="KN839849">
    <property type="protein sequence ID" value="KIJ63778.1"/>
    <property type="molecule type" value="Genomic_DNA"/>
</dbReference>